<gene>
    <name evidence="13" type="primary">yidC</name>
    <name evidence="18" type="ORF">HNQ40_000030</name>
</gene>
<evidence type="ECO:0000256" key="7">
    <source>
        <dbReference type="ARBA" id="ARBA00022927"/>
    </source>
</evidence>
<keyword evidence="8 13" id="KW-1133">Transmembrane helix</keyword>
<evidence type="ECO:0000256" key="6">
    <source>
        <dbReference type="ARBA" id="ARBA00022692"/>
    </source>
</evidence>
<organism evidence="18 19">
    <name type="scientific">Algisphaera agarilytica</name>
    <dbReference type="NCBI Taxonomy" id="1385975"/>
    <lineage>
        <taxon>Bacteria</taxon>
        <taxon>Pseudomonadati</taxon>
        <taxon>Planctomycetota</taxon>
        <taxon>Phycisphaerae</taxon>
        <taxon>Phycisphaerales</taxon>
        <taxon>Phycisphaeraceae</taxon>
        <taxon>Algisphaera</taxon>
    </lineage>
</organism>
<keyword evidence="15" id="KW-0732">Signal</keyword>
<feature type="signal peptide" evidence="15">
    <location>
        <begin position="1"/>
        <end position="21"/>
    </location>
</feature>
<dbReference type="InterPro" id="IPR028055">
    <property type="entry name" value="YidC/Oxa/ALB_C"/>
</dbReference>
<keyword evidence="4 13" id="KW-0813">Transport</keyword>
<dbReference type="InterPro" id="IPR047196">
    <property type="entry name" value="YidC_ALB_C"/>
</dbReference>
<keyword evidence="5 13" id="KW-1003">Cell membrane</keyword>
<dbReference type="PANTHER" id="PTHR12428">
    <property type="entry name" value="OXA1"/>
    <property type="match status" value="1"/>
</dbReference>
<dbReference type="EMBL" id="JACHGY010000001">
    <property type="protein sequence ID" value="MBB6428224.1"/>
    <property type="molecule type" value="Genomic_DNA"/>
</dbReference>
<feature type="compositionally biased region" description="Acidic residues" evidence="14">
    <location>
        <begin position="47"/>
        <end position="61"/>
    </location>
</feature>
<dbReference type="CDD" id="cd19961">
    <property type="entry name" value="EcYidC-like_peri"/>
    <property type="match status" value="1"/>
</dbReference>
<dbReference type="Gene3D" id="2.70.98.90">
    <property type="match status" value="1"/>
</dbReference>
<evidence type="ECO:0000256" key="1">
    <source>
        <dbReference type="ARBA" id="ARBA00004429"/>
    </source>
</evidence>
<evidence type="ECO:0000256" key="5">
    <source>
        <dbReference type="ARBA" id="ARBA00022475"/>
    </source>
</evidence>
<dbReference type="PANTHER" id="PTHR12428:SF65">
    <property type="entry name" value="CYTOCHROME C OXIDASE ASSEMBLY PROTEIN COX18, MITOCHONDRIAL"/>
    <property type="match status" value="1"/>
</dbReference>
<dbReference type="NCBIfam" id="TIGR03592">
    <property type="entry name" value="yidC_oxa1_cterm"/>
    <property type="match status" value="1"/>
</dbReference>
<evidence type="ECO:0000256" key="10">
    <source>
        <dbReference type="ARBA" id="ARBA00023186"/>
    </source>
</evidence>
<evidence type="ECO:0000256" key="13">
    <source>
        <dbReference type="HAMAP-Rule" id="MF_01810"/>
    </source>
</evidence>
<evidence type="ECO:0000259" key="17">
    <source>
        <dbReference type="Pfam" id="PF14849"/>
    </source>
</evidence>
<feature type="chain" id="PRO_5031357107" description="Membrane protein insertase YidC" evidence="15">
    <location>
        <begin position="22"/>
        <end position="737"/>
    </location>
</feature>
<dbReference type="Pfam" id="PF14849">
    <property type="entry name" value="YidC_periplas"/>
    <property type="match status" value="1"/>
</dbReference>
<dbReference type="GO" id="GO:0032977">
    <property type="term" value="F:membrane insertase activity"/>
    <property type="evidence" value="ECO:0007669"/>
    <property type="project" value="InterPro"/>
</dbReference>
<feature type="transmembrane region" description="Helical" evidence="13">
    <location>
        <begin position="639"/>
        <end position="659"/>
    </location>
</feature>
<dbReference type="GO" id="GO:0005886">
    <property type="term" value="C:plasma membrane"/>
    <property type="evidence" value="ECO:0007669"/>
    <property type="project" value="UniProtKB-SubCell"/>
</dbReference>
<keyword evidence="7 13" id="KW-0653">Protein transport</keyword>
<keyword evidence="19" id="KW-1185">Reference proteome</keyword>
<feature type="region of interest" description="Disordered" evidence="14">
    <location>
        <begin position="26"/>
        <end position="75"/>
    </location>
</feature>
<reference evidence="18 19" key="1">
    <citation type="submission" date="2020-08" db="EMBL/GenBank/DDBJ databases">
        <title>Genomic Encyclopedia of Type Strains, Phase IV (KMG-IV): sequencing the most valuable type-strain genomes for metagenomic binning, comparative biology and taxonomic classification.</title>
        <authorList>
            <person name="Goeker M."/>
        </authorList>
    </citation>
    <scope>NUCLEOTIDE SEQUENCE [LARGE SCALE GENOMIC DNA]</scope>
    <source>
        <strain evidence="18 19">DSM 103725</strain>
    </source>
</reference>
<evidence type="ECO:0000256" key="11">
    <source>
        <dbReference type="ARBA" id="ARBA00033245"/>
    </source>
</evidence>
<feature type="region of interest" description="Disordered" evidence="14">
    <location>
        <begin position="712"/>
        <end position="737"/>
    </location>
</feature>
<dbReference type="RefSeq" id="WP_184675179.1">
    <property type="nucleotide sequence ID" value="NZ_JACHGY010000001.1"/>
</dbReference>
<evidence type="ECO:0000256" key="14">
    <source>
        <dbReference type="SAM" id="MobiDB-lite"/>
    </source>
</evidence>
<evidence type="ECO:0000256" key="9">
    <source>
        <dbReference type="ARBA" id="ARBA00023136"/>
    </source>
</evidence>
<evidence type="ECO:0000256" key="2">
    <source>
        <dbReference type="ARBA" id="ARBA00010527"/>
    </source>
</evidence>
<evidence type="ECO:0000313" key="19">
    <source>
        <dbReference type="Proteomes" id="UP000541810"/>
    </source>
</evidence>
<feature type="domain" description="Membrane insertase YidC N-terminal" evidence="17">
    <location>
        <begin position="107"/>
        <end position="435"/>
    </location>
</feature>
<sequence length="737" mass="81978">MRLLVPIVAILIGLAFAFAIATGRSGTDAPPIPADDETTEQVASAEDAPEAADQPEADPGDQPEQAAPTEGATPDPAVELAGLKAVPTDSPQAPALGATSDESPFKFRIEFTSYGAGLKKITLTDYDQFVDPPKEGEAKPAYHLMDVNQGVAEGAAPAFYPYAAQAVTINGQSVRLDGVQWAADDVVRGDASHSVTYRLPVVGADDQLVAEVVRTWTASADSYDLSLKQQILNHTDAPLEVSFQQYAQGDVLTDLGAYLGDRRMFITGHFRDEKPPKFGIYVDDSFIPRNDLIKQKRTLWPNEDLPVRKNPRLAWLAAENRYFAVITHAPVPESATVTADVPELDGTFPAVSYRVLDQEIDMPQADKQRIAVQLGSAAHTVAPGSSLALDLAVYAGPRKKAVLDEAPYSLMHFDKLIRYELGCTWCTFQWLAKGLLGYLKGLNWLVKDWGIAIIILVLTVRLLLHPITKRAQTNMMKMSKQMGKLQPEMATLKEKYKDDPTALNRETMKLYREAGINPANMLGCLPMLLQTPIWIALYAMLYFAIELRHEPAFYGVFQSISGGAWHFLEDLSVSDNFIRFIPPEQPAYKLTWLPFIEPEFRSLNVLPLLMAVVFFFQMKLTTPPPQTDQQRQQQMIMKFMPFMFPIFLYSAPAGLTLYICCSTFAGIVDSYIVRKHVREQEEAGTLFEKKPVKPGGFRDRMQKRFEMAAQMAAERQAEIEKQKKASGGGNKNYKKRK</sequence>
<comment type="function">
    <text evidence="13">Required for the insertion and/or proper folding and/or complex formation of integral membrane proteins into the membrane. Involved in integration of membrane proteins that insert both dependently and independently of the Sec translocase complex, as well as at least some lipoproteins. Aids folding of multispanning membrane proteins.</text>
</comment>
<dbReference type="InterPro" id="IPR028053">
    <property type="entry name" value="Membr_insert_YidC_N"/>
</dbReference>
<comment type="similarity">
    <text evidence="2 13">Belongs to the OXA1/ALB3/YidC family. Type 1 subfamily.</text>
</comment>
<feature type="transmembrane region" description="Helical" evidence="13">
    <location>
        <begin position="519"/>
        <end position="545"/>
    </location>
</feature>
<dbReference type="GO" id="GO:0051205">
    <property type="term" value="P:protein insertion into membrane"/>
    <property type="evidence" value="ECO:0007669"/>
    <property type="project" value="TreeGrafter"/>
</dbReference>
<feature type="domain" description="Membrane insertase YidC/Oxa/ALB C-terminal" evidence="16">
    <location>
        <begin position="449"/>
        <end position="675"/>
    </location>
</feature>
<accession>A0A7X0H2Z1</accession>
<comment type="caution">
    <text evidence="18">The sequence shown here is derived from an EMBL/GenBank/DDBJ whole genome shotgun (WGS) entry which is preliminary data.</text>
</comment>
<evidence type="ECO:0000256" key="3">
    <source>
        <dbReference type="ARBA" id="ARBA00015325"/>
    </source>
</evidence>
<evidence type="ECO:0000256" key="4">
    <source>
        <dbReference type="ARBA" id="ARBA00022448"/>
    </source>
</evidence>
<keyword evidence="6 13" id="KW-0812">Transmembrane</keyword>
<comment type="subcellular location">
    <subcellularLocation>
        <location evidence="1">Cell inner membrane</location>
        <topology evidence="1">Multi-pass membrane protein</topology>
    </subcellularLocation>
    <subcellularLocation>
        <location evidence="13">Cell membrane</location>
        <topology evidence="13">Multi-pass membrane protein</topology>
    </subcellularLocation>
</comment>
<dbReference type="Proteomes" id="UP000541810">
    <property type="component" value="Unassembled WGS sequence"/>
</dbReference>
<keyword evidence="10 13" id="KW-0143">Chaperone</keyword>
<evidence type="ECO:0000256" key="12">
    <source>
        <dbReference type="ARBA" id="ARBA00033342"/>
    </source>
</evidence>
<dbReference type="AlphaFoldDB" id="A0A7X0H2Z1"/>
<dbReference type="InterPro" id="IPR019998">
    <property type="entry name" value="Membr_insert_YidC"/>
</dbReference>
<dbReference type="InterPro" id="IPR038221">
    <property type="entry name" value="YidC_periplasmic_sf"/>
</dbReference>
<dbReference type="CDD" id="cd20070">
    <property type="entry name" value="5TM_YidC_Alb3"/>
    <property type="match status" value="1"/>
</dbReference>
<comment type="caution">
    <text evidence="13">Lacks conserved residue(s) required for the propagation of feature annotation.</text>
</comment>
<proteinExistence type="inferred from homology"/>
<evidence type="ECO:0000256" key="8">
    <source>
        <dbReference type="ARBA" id="ARBA00022989"/>
    </source>
</evidence>
<dbReference type="Pfam" id="PF02096">
    <property type="entry name" value="60KD_IMP"/>
    <property type="match status" value="1"/>
</dbReference>
<protein>
    <recommendedName>
        <fullName evidence="3 13">Membrane protein insertase YidC</fullName>
    </recommendedName>
    <alternativeName>
        <fullName evidence="12 13">Foldase YidC</fullName>
    </alternativeName>
    <alternativeName>
        <fullName evidence="11 13">Membrane integrase YidC</fullName>
    </alternativeName>
    <alternativeName>
        <fullName evidence="13">Membrane protein YidC</fullName>
    </alternativeName>
</protein>
<name>A0A7X0H2Z1_9BACT</name>
<keyword evidence="9 13" id="KW-0472">Membrane</keyword>
<comment type="subunit">
    <text evidence="13">Interacts with the Sec translocase complex via SecD. Specifically interacts with transmembrane segments of nascent integral membrane proteins during membrane integration.</text>
</comment>
<evidence type="ECO:0000313" key="18">
    <source>
        <dbReference type="EMBL" id="MBB6428224.1"/>
    </source>
</evidence>
<dbReference type="GO" id="GO:0015031">
    <property type="term" value="P:protein transport"/>
    <property type="evidence" value="ECO:0007669"/>
    <property type="project" value="UniProtKB-KW"/>
</dbReference>
<feature type="transmembrane region" description="Helical" evidence="13">
    <location>
        <begin position="449"/>
        <end position="468"/>
    </location>
</feature>
<evidence type="ECO:0000259" key="16">
    <source>
        <dbReference type="Pfam" id="PF02096"/>
    </source>
</evidence>
<dbReference type="InterPro" id="IPR001708">
    <property type="entry name" value="YidC/ALB3/OXA1/COX18"/>
</dbReference>
<evidence type="ECO:0000256" key="15">
    <source>
        <dbReference type="SAM" id="SignalP"/>
    </source>
</evidence>
<dbReference type="HAMAP" id="MF_01810">
    <property type="entry name" value="YidC_type1"/>
    <property type="match status" value="1"/>
</dbReference>